<evidence type="ECO:0000313" key="2">
    <source>
        <dbReference type="EMBL" id="PJE63072.1"/>
    </source>
</evidence>
<accession>A0A2M8KT16</accession>
<feature type="transmembrane region" description="Helical" evidence="1">
    <location>
        <begin position="7"/>
        <end position="28"/>
    </location>
</feature>
<protein>
    <submittedName>
        <fullName evidence="2">Uncharacterized protein</fullName>
    </submittedName>
</protein>
<name>A0A2M8KT16_9BACT</name>
<dbReference type="Proteomes" id="UP000229554">
    <property type="component" value="Unassembled WGS sequence"/>
</dbReference>
<keyword evidence="1" id="KW-1133">Transmembrane helix</keyword>
<keyword evidence="1" id="KW-0472">Membrane</keyword>
<organism evidence="2 3">
    <name type="scientific">Candidatus Roizmanbacteria bacterium CG10_big_fil_rev_8_21_14_0_10_39_6</name>
    <dbReference type="NCBI Taxonomy" id="1974853"/>
    <lineage>
        <taxon>Bacteria</taxon>
        <taxon>Candidatus Roizmaniibacteriota</taxon>
    </lineage>
</organism>
<dbReference type="AlphaFoldDB" id="A0A2M8KT16"/>
<feature type="transmembrane region" description="Helical" evidence="1">
    <location>
        <begin position="79"/>
        <end position="97"/>
    </location>
</feature>
<evidence type="ECO:0000313" key="3">
    <source>
        <dbReference type="Proteomes" id="UP000229554"/>
    </source>
</evidence>
<reference evidence="3" key="1">
    <citation type="submission" date="2017-09" db="EMBL/GenBank/DDBJ databases">
        <title>Depth-based differentiation of microbial function through sediment-hosted aquifers and enrichment of novel symbionts in the deep terrestrial subsurface.</title>
        <authorList>
            <person name="Probst A.J."/>
            <person name="Ladd B."/>
            <person name="Jarett J.K."/>
            <person name="Geller-Mcgrath D.E."/>
            <person name="Sieber C.M.K."/>
            <person name="Emerson J.B."/>
            <person name="Anantharaman K."/>
            <person name="Thomas B.C."/>
            <person name="Malmstrom R."/>
            <person name="Stieglmeier M."/>
            <person name="Klingl A."/>
            <person name="Woyke T."/>
            <person name="Ryan C.M."/>
            <person name="Banfield J.F."/>
        </authorList>
    </citation>
    <scope>NUCLEOTIDE SEQUENCE [LARGE SCALE GENOMIC DNA]</scope>
</reference>
<evidence type="ECO:0000256" key="1">
    <source>
        <dbReference type="SAM" id="Phobius"/>
    </source>
</evidence>
<sequence>MNKILRLLFTTILVFSVYHLIRDLLTNFGIHNYIVDFAHRPHLWCGKFYPWVCHWITVPPEIFTLIVSLIVLKRNRVGVLGVLVLLQVPLWLLLVLLP</sequence>
<dbReference type="EMBL" id="PFED01000061">
    <property type="protein sequence ID" value="PJE63072.1"/>
    <property type="molecule type" value="Genomic_DNA"/>
</dbReference>
<proteinExistence type="predicted"/>
<feature type="transmembrane region" description="Helical" evidence="1">
    <location>
        <begin position="48"/>
        <end position="72"/>
    </location>
</feature>
<comment type="caution">
    <text evidence="2">The sequence shown here is derived from an EMBL/GenBank/DDBJ whole genome shotgun (WGS) entry which is preliminary data.</text>
</comment>
<keyword evidence="1" id="KW-0812">Transmembrane</keyword>
<gene>
    <name evidence="2" type="ORF">COU88_01515</name>
</gene>